<dbReference type="FunFam" id="3.30.70.660:FF:000001">
    <property type="entry name" value="tRNA pseudouridine synthase A"/>
    <property type="match status" value="1"/>
</dbReference>
<dbReference type="EC" id="5.4.99.12" evidence="4"/>
<evidence type="ECO:0000256" key="3">
    <source>
        <dbReference type="ARBA" id="ARBA00023235"/>
    </source>
</evidence>
<comment type="caution">
    <text evidence="4">Lacks conserved residue(s) required for the propagation of feature annotation.</text>
</comment>
<evidence type="ECO:0000313" key="10">
    <source>
        <dbReference type="Proteomes" id="UP000031327"/>
    </source>
</evidence>
<dbReference type="FunFam" id="3.30.70.580:FF:000001">
    <property type="entry name" value="tRNA pseudouridine synthase A"/>
    <property type="match status" value="1"/>
</dbReference>
<evidence type="ECO:0000256" key="2">
    <source>
        <dbReference type="ARBA" id="ARBA00022694"/>
    </source>
</evidence>
<feature type="domain" description="Pseudouridine synthase I TruA alpha/beta" evidence="8">
    <location>
        <begin position="142"/>
        <end position="244"/>
    </location>
</feature>
<feature type="active site" description="Nucleophile" evidence="4 5">
    <location>
        <position position="51"/>
    </location>
</feature>
<sequence length="266" mass="30187">MRVVLGIEYNGGNYSGWQRQSHVSSVQEEIETALSRICNHPVEIVCAGRTDAGVHATGQLVHFDTDAEREMSAFTLGMNSQLPDDIAVRFAQQVDDEFHARFSATARRYRYVIYNHTYRPGILRNGVTHYHHPLDEKRMQAACHHMLGEQDFTSFRAVHCQSNTPFRNIHHLQVDRFGDYVVIDVKANAFLHHMVRNITGCLLDIGIGEQSPDWMAELLAIKDRTQASATAKPNGLYLVDVDYPEKWGIPKMSVGPLFLPEVEIKK</sequence>
<accession>A0A0C1QT69</accession>
<comment type="catalytic activity">
    <reaction evidence="4 7">
        <text>uridine(38/39/40) in tRNA = pseudouridine(38/39/40) in tRNA</text>
        <dbReference type="Rhea" id="RHEA:22376"/>
        <dbReference type="Rhea" id="RHEA-COMP:10085"/>
        <dbReference type="Rhea" id="RHEA-COMP:10087"/>
        <dbReference type="ChEBI" id="CHEBI:65314"/>
        <dbReference type="ChEBI" id="CHEBI:65315"/>
        <dbReference type="EC" id="5.4.99.12"/>
    </reaction>
</comment>
<keyword evidence="3 4" id="KW-0413">Isomerase</keyword>
<dbReference type="GO" id="GO:0003723">
    <property type="term" value="F:RNA binding"/>
    <property type="evidence" value="ECO:0007669"/>
    <property type="project" value="InterPro"/>
</dbReference>
<dbReference type="PANTHER" id="PTHR11142">
    <property type="entry name" value="PSEUDOURIDYLATE SYNTHASE"/>
    <property type="match status" value="1"/>
</dbReference>
<dbReference type="InterPro" id="IPR020095">
    <property type="entry name" value="PsdUridine_synth_TruA_C"/>
</dbReference>
<evidence type="ECO:0000256" key="4">
    <source>
        <dbReference type="HAMAP-Rule" id="MF_00171"/>
    </source>
</evidence>
<comment type="similarity">
    <text evidence="1 4 7">Belongs to the tRNA pseudouridine synthase TruA family.</text>
</comment>
<name>A0A0C1QT69_9GAMM</name>
<reference evidence="9 10" key="1">
    <citation type="submission" date="2014-12" db="EMBL/GenBank/DDBJ databases">
        <title>Draft Genome Sequence of Pseudoalteromonas luteoviolacea HI1.</title>
        <authorList>
            <person name="Asahina A.Y."/>
            <person name="Hadfield M.G."/>
        </authorList>
    </citation>
    <scope>NUCLEOTIDE SEQUENCE [LARGE SCALE GENOMIC DNA]</scope>
    <source>
        <strain evidence="9 10">HI1</strain>
    </source>
</reference>
<protein>
    <recommendedName>
        <fullName evidence="4">tRNA pseudouridine synthase A</fullName>
        <ecNumber evidence="4">5.4.99.12</ecNumber>
    </recommendedName>
    <alternativeName>
        <fullName evidence="4">tRNA pseudouridine(38-40) synthase</fullName>
    </alternativeName>
    <alternativeName>
        <fullName evidence="4">tRNA pseudouridylate synthase I</fullName>
    </alternativeName>
    <alternativeName>
        <fullName evidence="4">tRNA-uridine isomerase I</fullName>
    </alternativeName>
</protein>
<dbReference type="InterPro" id="IPR001406">
    <property type="entry name" value="PsdUridine_synth_TruA"/>
</dbReference>
<dbReference type="InterPro" id="IPR020097">
    <property type="entry name" value="PsdUridine_synth_TruA_a/b_dom"/>
</dbReference>
<dbReference type="AlphaFoldDB" id="A0A0C1QT69"/>
<evidence type="ECO:0000313" key="9">
    <source>
        <dbReference type="EMBL" id="KID58177.1"/>
    </source>
</evidence>
<dbReference type="GO" id="GO:0031119">
    <property type="term" value="P:tRNA pseudouridine synthesis"/>
    <property type="evidence" value="ECO:0007669"/>
    <property type="project" value="UniProtKB-UniRule"/>
</dbReference>
<dbReference type="EMBL" id="JWIC01000004">
    <property type="protein sequence ID" value="KID58177.1"/>
    <property type="molecule type" value="Genomic_DNA"/>
</dbReference>
<evidence type="ECO:0000256" key="6">
    <source>
        <dbReference type="PIRSR" id="PIRSR001430-2"/>
    </source>
</evidence>
<dbReference type="PANTHER" id="PTHR11142:SF0">
    <property type="entry name" value="TRNA PSEUDOURIDINE SYNTHASE-LIKE 1"/>
    <property type="match status" value="1"/>
</dbReference>
<dbReference type="InterPro" id="IPR020103">
    <property type="entry name" value="PsdUridine_synth_cat_dom_sf"/>
</dbReference>
<dbReference type="GO" id="GO:0160147">
    <property type="term" value="F:tRNA pseudouridine(38-40) synthase activity"/>
    <property type="evidence" value="ECO:0007669"/>
    <property type="project" value="UniProtKB-EC"/>
</dbReference>
<dbReference type="RefSeq" id="WP_039608471.1">
    <property type="nucleotide sequence ID" value="NZ_JWIC01000004.1"/>
</dbReference>
<dbReference type="PIRSF" id="PIRSF001430">
    <property type="entry name" value="tRNA_psdUrid_synth"/>
    <property type="match status" value="1"/>
</dbReference>
<dbReference type="HAMAP" id="MF_00171">
    <property type="entry name" value="TruA"/>
    <property type="match status" value="1"/>
</dbReference>
<organism evidence="9 10">
    <name type="scientific">Pseudoalteromonas luteoviolacea</name>
    <dbReference type="NCBI Taxonomy" id="43657"/>
    <lineage>
        <taxon>Bacteria</taxon>
        <taxon>Pseudomonadati</taxon>
        <taxon>Pseudomonadota</taxon>
        <taxon>Gammaproteobacteria</taxon>
        <taxon>Alteromonadales</taxon>
        <taxon>Pseudoalteromonadaceae</taxon>
        <taxon>Pseudoalteromonas</taxon>
    </lineage>
</organism>
<gene>
    <name evidence="4 9" type="primary">truA</name>
    <name evidence="9" type="ORF">JF50_05640</name>
</gene>
<keyword evidence="2 4" id="KW-0819">tRNA processing</keyword>
<dbReference type="Gene3D" id="3.30.70.660">
    <property type="entry name" value="Pseudouridine synthase I, catalytic domain, C-terminal subdomain"/>
    <property type="match status" value="1"/>
</dbReference>
<dbReference type="NCBIfam" id="TIGR00071">
    <property type="entry name" value="hisT_truA"/>
    <property type="match status" value="1"/>
</dbReference>
<evidence type="ECO:0000256" key="5">
    <source>
        <dbReference type="PIRSR" id="PIRSR001430-1"/>
    </source>
</evidence>
<evidence type="ECO:0000256" key="7">
    <source>
        <dbReference type="RuleBase" id="RU003792"/>
    </source>
</evidence>
<feature type="binding site" evidence="4 6">
    <location>
        <position position="109"/>
    </location>
    <ligand>
        <name>substrate</name>
    </ligand>
</feature>
<feature type="domain" description="Pseudouridine synthase I TruA alpha/beta" evidence="8">
    <location>
        <begin position="8"/>
        <end position="102"/>
    </location>
</feature>
<dbReference type="CDD" id="cd02570">
    <property type="entry name" value="PseudoU_synth_EcTruA"/>
    <property type="match status" value="1"/>
</dbReference>
<comment type="function">
    <text evidence="4">Formation of pseudouridine at positions 38, 39 and 40 in the anticodon stem and loop of transfer RNAs.</text>
</comment>
<proteinExistence type="inferred from homology"/>
<dbReference type="SUPFAM" id="SSF55120">
    <property type="entry name" value="Pseudouridine synthase"/>
    <property type="match status" value="1"/>
</dbReference>
<dbReference type="OrthoDB" id="9811823at2"/>
<comment type="caution">
    <text evidence="9">The sequence shown here is derived from an EMBL/GenBank/DDBJ whole genome shotgun (WGS) entry which is preliminary data.</text>
</comment>
<dbReference type="Pfam" id="PF01416">
    <property type="entry name" value="PseudoU_synth_1"/>
    <property type="match status" value="2"/>
</dbReference>
<evidence type="ECO:0000259" key="8">
    <source>
        <dbReference type="Pfam" id="PF01416"/>
    </source>
</evidence>
<dbReference type="Proteomes" id="UP000031327">
    <property type="component" value="Unassembled WGS sequence"/>
</dbReference>
<comment type="subunit">
    <text evidence="4">Homodimer.</text>
</comment>
<evidence type="ECO:0000256" key="1">
    <source>
        <dbReference type="ARBA" id="ARBA00009375"/>
    </source>
</evidence>
<dbReference type="Gene3D" id="3.30.70.580">
    <property type="entry name" value="Pseudouridine synthase I, catalytic domain, N-terminal subdomain"/>
    <property type="match status" value="1"/>
</dbReference>
<dbReference type="InterPro" id="IPR020094">
    <property type="entry name" value="TruA/RsuA/RluB/E/F_N"/>
</dbReference>